<dbReference type="HOGENOM" id="CLU_073293_2_1_11"/>
<feature type="transmembrane region" description="Helical" evidence="11">
    <location>
        <begin position="34"/>
        <end position="56"/>
    </location>
</feature>
<keyword evidence="6" id="KW-0862">Zinc</keyword>
<feature type="domain" description="Cation efflux protein transmembrane" evidence="12">
    <location>
        <begin position="39"/>
        <end position="213"/>
    </location>
</feature>
<dbReference type="PANTHER" id="PTHR31937">
    <property type="entry name" value="TRANSMEMBRANE PROTEIN 163"/>
    <property type="match status" value="1"/>
</dbReference>
<proteinExistence type="inferred from homology"/>
<evidence type="ECO:0000256" key="10">
    <source>
        <dbReference type="ARBA" id="ARBA00023329"/>
    </source>
</evidence>
<keyword evidence="8" id="KW-0770">Synapse</keyword>
<evidence type="ECO:0000256" key="4">
    <source>
        <dbReference type="ARBA" id="ARBA00022692"/>
    </source>
</evidence>
<keyword evidence="10" id="KW-0968">Cytoplasmic vesicle</keyword>
<dbReference type="Pfam" id="PF01545">
    <property type="entry name" value="Cation_efflux"/>
    <property type="match status" value="1"/>
</dbReference>
<evidence type="ECO:0000256" key="8">
    <source>
        <dbReference type="ARBA" id="ARBA00023018"/>
    </source>
</evidence>
<dbReference type="PANTHER" id="PTHR31937:SF2">
    <property type="entry name" value="TRANSMEMBRANE PROTEIN 163"/>
    <property type="match status" value="1"/>
</dbReference>
<dbReference type="SUPFAM" id="SSF161111">
    <property type="entry name" value="Cation efflux protein transmembrane domain-like"/>
    <property type="match status" value="1"/>
</dbReference>
<dbReference type="GO" id="GO:0008324">
    <property type="term" value="F:monoatomic cation transmembrane transporter activity"/>
    <property type="evidence" value="ECO:0007669"/>
    <property type="project" value="InterPro"/>
</dbReference>
<evidence type="ECO:0000313" key="14">
    <source>
        <dbReference type="Proteomes" id="UP000015001"/>
    </source>
</evidence>
<dbReference type="GO" id="GO:0016020">
    <property type="term" value="C:membrane"/>
    <property type="evidence" value="ECO:0007669"/>
    <property type="project" value="InterPro"/>
</dbReference>
<keyword evidence="7 11" id="KW-1133">Transmembrane helix</keyword>
<evidence type="ECO:0000256" key="11">
    <source>
        <dbReference type="SAM" id="Phobius"/>
    </source>
</evidence>
<evidence type="ECO:0000256" key="9">
    <source>
        <dbReference type="ARBA" id="ARBA00023136"/>
    </source>
</evidence>
<evidence type="ECO:0000256" key="5">
    <source>
        <dbReference type="ARBA" id="ARBA00022753"/>
    </source>
</evidence>
<dbReference type="InterPro" id="IPR027469">
    <property type="entry name" value="Cation_efflux_TMD_sf"/>
</dbReference>
<evidence type="ECO:0000256" key="2">
    <source>
        <dbReference type="ARBA" id="ARBA00004644"/>
    </source>
</evidence>
<dbReference type="InterPro" id="IPR026765">
    <property type="entry name" value="Tmem163"/>
</dbReference>
<keyword evidence="5" id="KW-0967">Endosome</keyword>
<feature type="transmembrane region" description="Helical" evidence="11">
    <location>
        <begin position="101"/>
        <end position="118"/>
    </location>
</feature>
<feature type="transmembrane region" description="Helical" evidence="11">
    <location>
        <begin position="62"/>
        <end position="81"/>
    </location>
</feature>
<gene>
    <name evidence="13" type="ORF">STAFG_6381</name>
</gene>
<dbReference type="Proteomes" id="UP000015001">
    <property type="component" value="Unassembled WGS sequence"/>
</dbReference>
<evidence type="ECO:0000313" key="13">
    <source>
        <dbReference type="EMBL" id="EPJ36565.1"/>
    </source>
</evidence>
<keyword evidence="9 11" id="KW-0472">Membrane</keyword>
<keyword evidence="4 11" id="KW-0812">Transmembrane</keyword>
<feature type="transmembrane region" description="Helical" evidence="11">
    <location>
        <begin position="171"/>
        <end position="194"/>
    </location>
</feature>
<organism evidence="13 14">
    <name type="scientific">Streptomyces afghaniensis 772</name>
    <dbReference type="NCBI Taxonomy" id="1283301"/>
    <lineage>
        <taxon>Bacteria</taxon>
        <taxon>Bacillati</taxon>
        <taxon>Actinomycetota</taxon>
        <taxon>Actinomycetes</taxon>
        <taxon>Kitasatosporales</taxon>
        <taxon>Streptomycetaceae</taxon>
        <taxon>Streptomyces</taxon>
    </lineage>
</organism>
<dbReference type="Gene3D" id="1.20.1510.10">
    <property type="entry name" value="Cation efflux protein transmembrane domain"/>
    <property type="match status" value="1"/>
</dbReference>
<evidence type="ECO:0000256" key="3">
    <source>
        <dbReference type="ARBA" id="ARBA00008731"/>
    </source>
</evidence>
<comment type="caution">
    <text evidence="13">The sequence shown here is derived from an EMBL/GenBank/DDBJ whole genome shotgun (WGS) entry which is preliminary data.</text>
</comment>
<dbReference type="PATRIC" id="fig|1283301.3.peg.6334"/>
<dbReference type="GO" id="GO:0031410">
    <property type="term" value="C:cytoplasmic vesicle"/>
    <property type="evidence" value="ECO:0007669"/>
    <property type="project" value="UniProtKB-KW"/>
</dbReference>
<evidence type="ECO:0000256" key="6">
    <source>
        <dbReference type="ARBA" id="ARBA00022833"/>
    </source>
</evidence>
<accession>S4MLT6</accession>
<keyword evidence="14" id="KW-1185">Reference proteome</keyword>
<comment type="similarity">
    <text evidence="3">Belongs to the TMEM163 family.</text>
</comment>
<comment type="subcellular location">
    <subcellularLocation>
        <location evidence="2">Cytoplasmic vesicle</location>
        <location evidence="2">Secretory vesicle</location>
        <location evidence="2">Synaptic vesicle membrane</location>
        <topology evidence="2">Multi-pass membrane protein</topology>
    </subcellularLocation>
    <subcellularLocation>
        <location evidence="1">Early endosome membrane</location>
    </subcellularLocation>
</comment>
<evidence type="ECO:0000259" key="12">
    <source>
        <dbReference type="Pfam" id="PF01545"/>
    </source>
</evidence>
<reference evidence="13 14" key="1">
    <citation type="submission" date="2013-02" db="EMBL/GenBank/DDBJ databases">
        <title>Draft Genome Sequence of Streptomyces afghaniensis, Which Produces Compounds of the Julimycin B-Complex.</title>
        <authorList>
            <person name="Gruening B.A."/>
            <person name="Praeg A."/>
            <person name="Erxleben A."/>
            <person name="Guenther S."/>
            <person name="Fiedler H.-P."/>
            <person name="Goodfellow M."/>
            <person name="Mueller M."/>
        </authorList>
    </citation>
    <scope>NUCLEOTIDE SEQUENCE [LARGE SCALE GENOMIC DNA]</scope>
    <source>
        <strain evidence="13 14">772</strain>
    </source>
</reference>
<name>S4MLT6_9ACTN</name>
<sequence length="252" mass="25410">MPGRRGDGLLLMAAEISLGPAPARREVLARRIRLLVAATITYNVIEAVVAITAGSVASSSALIGFGLDSVIEVSSAAAVAWQFSAREHAVREARERKALRIIAVSFFALAAFVAVDAVRSLAGSGEAESSVTGIVLAAVSLAVMPFLSAAQRLAGRELGSASAVADSKQTLLCTYLSAVLLVGLLANAAFGWSWADPTAALVIAGIAVKEGREAWRGDGCCAPAGLSTLKAGGDPAGAEDACGCAPAGACCN</sequence>
<dbReference type="InterPro" id="IPR058533">
    <property type="entry name" value="Cation_efflux_TM"/>
</dbReference>
<dbReference type="AlphaFoldDB" id="S4MLT6"/>
<feature type="transmembrane region" description="Helical" evidence="11">
    <location>
        <begin position="130"/>
        <end position="150"/>
    </location>
</feature>
<protein>
    <recommendedName>
        <fullName evidence="12">Cation efflux protein transmembrane domain-containing protein</fullName>
    </recommendedName>
</protein>
<dbReference type="EMBL" id="AOPY01001556">
    <property type="protein sequence ID" value="EPJ36565.1"/>
    <property type="molecule type" value="Genomic_DNA"/>
</dbReference>
<evidence type="ECO:0000256" key="7">
    <source>
        <dbReference type="ARBA" id="ARBA00022989"/>
    </source>
</evidence>
<evidence type="ECO:0000256" key="1">
    <source>
        <dbReference type="ARBA" id="ARBA00004146"/>
    </source>
</evidence>